<dbReference type="OrthoDB" id="9913697at2"/>
<feature type="transmembrane region" description="Helical" evidence="1">
    <location>
        <begin position="49"/>
        <end position="66"/>
    </location>
</feature>
<evidence type="ECO:0000313" key="2">
    <source>
        <dbReference type="EMBL" id="AHL77629.1"/>
    </source>
</evidence>
<name>W8R4R8_STUST</name>
<dbReference type="KEGG" id="pstt:CH92_09565"/>
<dbReference type="Proteomes" id="UP000019522">
    <property type="component" value="Chromosome"/>
</dbReference>
<gene>
    <name evidence="2" type="ORF">CH92_09565</name>
</gene>
<sequence length="198" mass="21650">MKWMIAAILAVVLGFPIAFTAGVVVSLSVSAEKNPAGTLRSVMGSAGDWVSGLGALAAAVIAVYLADKQRRDNSVKMDINQYYNSDAFVIDLISSGEKGAVVRGIFIRDVRLKKQIMISRPPFVDSKILPKRFDYGDVERITIDRNWFVKVQIEIAQGIPYSDYKHLALVVGTSTSEFRQALNAEFASALSKHQLPTA</sequence>
<keyword evidence="1" id="KW-0812">Transmembrane</keyword>
<dbReference type="RefSeq" id="WP_025241523.1">
    <property type="nucleotide sequence ID" value="NZ_CP007441.1"/>
</dbReference>
<evidence type="ECO:0000256" key="1">
    <source>
        <dbReference type="SAM" id="Phobius"/>
    </source>
</evidence>
<keyword evidence="1" id="KW-1133">Transmembrane helix</keyword>
<keyword evidence="1" id="KW-0472">Membrane</keyword>
<reference evidence="3" key="1">
    <citation type="journal article" date="2014" name="Genome Announc.">
        <title>Complete Genome Sequence of the Highly Transformable Pseudomonas stutzeri Strain 28a24.</title>
        <authorList>
            <person name="Smith B.A."/>
            <person name="Dougherty K.M."/>
            <person name="Baltrus D.A."/>
        </authorList>
    </citation>
    <scope>NUCLEOTIDE SEQUENCE [LARGE SCALE GENOMIC DNA]</scope>
    <source>
        <strain evidence="3">28a24</strain>
    </source>
</reference>
<proteinExistence type="predicted"/>
<reference evidence="2 3" key="2">
    <citation type="submission" date="2014-03" db="EMBL/GenBank/DDBJ databases">
        <authorList>
            <person name="Baltrus D."/>
            <person name="Dougherty K."/>
        </authorList>
    </citation>
    <scope>NUCLEOTIDE SEQUENCE</scope>
    <source>
        <strain evidence="2 3">28a24</strain>
    </source>
</reference>
<evidence type="ECO:0000313" key="3">
    <source>
        <dbReference type="Proteomes" id="UP000019522"/>
    </source>
</evidence>
<dbReference type="EMBL" id="CP007441">
    <property type="protein sequence ID" value="AHL77629.1"/>
    <property type="molecule type" value="Genomic_DNA"/>
</dbReference>
<organism evidence="2 3">
    <name type="scientific">Stutzerimonas stutzeri</name>
    <name type="common">Pseudomonas stutzeri</name>
    <dbReference type="NCBI Taxonomy" id="316"/>
    <lineage>
        <taxon>Bacteria</taxon>
        <taxon>Pseudomonadati</taxon>
        <taxon>Pseudomonadota</taxon>
        <taxon>Gammaproteobacteria</taxon>
        <taxon>Pseudomonadales</taxon>
        <taxon>Pseudomonadaceae</taxon>
        <taxon>Stutzerimonas</taxon>
    </lineage>
</organism>
<dbReference type="AlphaFoldDB" id="W8R4R8"/>
<accession>W8R4R8</accession>
<protein>
    <submittedName>
        <fullName evidence="2">Uncharacterized protein</fullName>
    </submittedName>
</protein>